<name>A0A834X3I0_9FABA</name>
<protein>
    <submittedName>
        <fullName evidence="1">Uncharacterized protein</fullName>
    </submittedName>
</protein>
<dbReference type="Proteomes" id="UP000634136">
    <property type="component" value="Unassembled WGS sequence"/>
</dbReference>
<gene>
    <name evidence="1" type="ORF">G2W53_005696</name>
</gene>
<keyword evidence="2" id="KW-1185">Reference proteome</keyword>
<comment type="caution">
    <text evidence="1">The sequence shown here is derived from an EMBL/GenBank/DDBJ whole genome shotgun (WGS) entry which is preliminary data.</text>
</comment>
<dbReference type="AlphaFoldDB" id="A0A834X3I0"/>
<sequence length="31" mass="3632">MGIHILALGSYEASQRFKKKQELNLKREMLV</sequence>
<evidence type="ECO:0000313" key="2">
    <source>
        <dbReference type="Proteomes" id="UP000634136"/>
    </source>
</evidence>
<dbReference type="EMBL" id="JAAIUW010000003">
    <property type="protein sequence ID" value="KAF7837214.1"/>
    <property type="molecule type" value="Genomic_DNA"/>
</dbReference>
<accession>A0A834X3I0</accession>
<organism evidence="1 2">
    <name type="scientific">Senna tora</name>
    <dbReference type="NCBI Taxonomy" id="362788"/>
    <lineage>
        <taxon>Eukaryota</taxon>
        <taxon>Viridiplantae</taxon>
        <taxon>Streptophyta</taxon>
        <taxon>Embryophyta</taxon>
        <taxon>Tracheophyta</taxon>
        <taxon>Spermatophyta</taxon>
        <taxon>Magnoliopsida</taxon>
        <taxon>eudicotyledons</taxon>
        <taxon>Gunneridae</taxon>
        <taxon>Pentapetalae</taxon>
        <taxon>rosids</taxon>
        <taxon>fabids</taxon>
        <taxon>Fabales</taxon>
        <taxon>Fabaceae</taxon>
        <taxon>Caesalpinioideae</taxon>
        <taxon>Cassia clade</taxon>
        <taxon>Senna</taxon>
    </lineage>
</organism>
<reference evidence="1" key="1">
    <citation type="submission" date="2020-09" db="EMBL/GenBank/DDBJ databases">
        <title>Genome-Enabled Discovery of Anthraquinone Biosynthesis in Senna tora.</title>
        <authorList>
            <person name="Kang S.-H."/>
            <person name="Pandey R.P."/>
            <person name="Lee C.-M."/>
            <person name="Sim J.-S."/>
            <person name="Jeong J.-T."/>
            <person name="Choi B.-S."/>
            <person name="Jung M."/>
            <person name="Ginzburg D."/>
            <person name="Zhao K."/>
            <person name="Won S.Y."/>
            <person name="Oh T.-J."/>
            <person name="Yu Y."/>
            <person name="Kim N.-H."/>
            <person name="Lee O.R."/>
            <person name="Lee T.-H."/>
            <person name="Bashyal P."/>
            <person name="Kim T.-S."/>
            <person name="Lee W.-H."/>
            <person name="Kawkins C."/>
            <person name="Kim C.-K."/>
            <person name="Kim J.S."/>
            <person name="Ahn B.O."/>
            <person name="Rhee S.Y."/>
            <person name="Sohng J.K."/>
        </authorList>
    </citation>
    <scope>NUCLEOTIDE SEQUENCE</scope>
    <source>
        <tissue evidence="1">Leaf</tissue>
    </source>
</reference>
<evidence type="ECO:0000313" key="1">
    <source>
        <dbReference type="EMBL" id="KAF7837214.1"/>
    </source>
</evidence>
<proteinExistence type="predicted"/>